<proteinExistence type="predicted"/>
<evidence type="ECO:0000313" key="2">
    <source>
        <dbReference type="Proteomes" id="UP000799755"/>
    </source>
</evidence>
<sequence length="507" mass="57091">MVGVPGKSKGCITCRRRRIKCDEAKPTCKRCEKSGYICAGYDTGLHFINTSTAPFRESRSSTTTTPAKQYDRKTSIKIVPRIRTVVVAPELSLVAFQSDVCVSYMFSNFVWRTYGSGWLDLGAEGRIDAMTRQSINALSQTFFGVSHHQEQLQLKGSMQYGKVLTLLRPKLANPSNPGLEYLIIPVMVLLMHASYEEDKTACIAHVKGLLMMLHVCGPEKFQKEPLRSAFESARATLVTTFLIARQPLFLDQEPWKSIPWALDPSTKSQQNHLVDILVHIPGFLASDSKLQECPDAGGISSLLHHIKSRLYTLYVWRYEWDVFNPSAAWETTPPSPSSIPRVVPKKLHFQTHTQAAEILLYNAVHMWLLSLLFRLSPHDPTVPTSTILTTALTASTLFPLPASSSPSPLQPPAAVLSLRDIAIEICRCFEYQMESPQSHRSSSLFFLFPLGMAWPVLEKEERYRDWIRGMLDSSDVTRGYAIGRNVWFSNYYLPKVFGLKMPGPDPF</sequence>
<name>A0ACB6QZP6_9PLEO</name>
<evidence type="ECO:0000313" key="1">
    <source>
        <dbReference type="EMBL" id="KAF2472043.1"/>
    </source>
</evidence>
<dbReference type="Proteomes" id="UP000799755">
    <property type="component" value="Unassembled WGS sequence"/>
</dbReference>
<comment type="caution">
    <text evidence="1">The sequence shown here is derived from an EMBL/GenBank/DDBJ whole genome shotgun (WGS) entry which is preliminary data.</text>
</comment>
<gene>
    <name evidence="1" type="ORF">BDR25DRAFT_17757</name>
</gene>
<keyword evidence="2" id="KW-1185">Reference proteome</keyword>
<reference evidence="1" key="1">
    <citation type="journal article" date="2020" name="Stud. Mycol.">
        <title>101 Dothideomycetes genomes: a test case for predicting lifestyles and emergence of pathogens.</title>
        <authorList>
            <person name="Haridas S."/>
            <person name="Albert R."/>
            <person name="Binder M."/>
            <person name="Bloem J."/>
            <person name="Labutti K."/>
            <person name="Salamov A."/>
            <person name="Andreopoulos B."/>
            <person name="Baker S."/>
            <person name="Barry K."/>
            <person name="Bills G."/>
            <person name="Bluhm B."/>
            <person name="Cannon C."/>
            <person name="Castanera R."/>
            <person name="Culley D."/>
            <person name="Daum C."/>
            <person name="Ezra D."/>
            <person name="Gonzalez J."/>
            <person name="Henrissat B."/>
            <person name="Kuo A."/>
            <person name="Liang C."/>
            <person name="Lipzen A."/>
            <person name="Lutzoni F."/>
            <person name="Magnuson J."/>
            <person name="Mondo S."/>
            <person name="Nolan M."/>
            <person name="Ohm R."/>
            <person name="Pangilinan J."/>
            <person name="Park H.-J."/>
            <person name="Ramirez L."/>
            <person name="Alfaro M."/>
            <person name="Sun H."/>
            <person name="Tritt A."/>
            <person name="Yoshinaga Y."/>
            <person name="Zwiers L.-H."/>
            <person name="Turgeon B."/>
            <person name="Goodwin S."/>
            <person name="Spatafora J."/>
            <person name="Crous P."/>
            <person name="Grigoriev I."/>
        </authorList>
    </citation>
    <scope>NUCLEOTIDE SEQUENCE</scope>
    <source>
        <strain evidence="1">ATCC 200398</strain>
    </source>
</reference>
<protein>
    <submittedName>
        <fullName evidence="1">Uncharacterized protein</fullName>
    </submittedName>
</protein>
<dbReference type="EMBL" id="MU003503">
    <property type="protein sequence ID" value="KAF2472043.1"/>
    <property type="molecule type" value="Genomic_DNA"/>
</dbReference>
<organism evidence="1 2">
    <name type="scientific">Lindgomyces ingoldianus</name>
    <dbReference type="NCBI Taxonomy" id="673940"/>
    <lineage>
        <taxon>Eukaryota</taxon>
        <taxon>Fungi</taxon>
        <taxon>Dikarya</taxon>
        <taxon>Ascomycota</taxon>
        <taxon>Pezizomycotina</taxon>
        <taxon>Dothideomycetes</taxon>
        <taxon>Pleosporomycetidae</taxon>
        <taxon>Pleosporales</taxon>
        <taxon>Lindgomycetaceae</taxon>
        <taxon>Lindgomyces</taxon>
    </lineage>
</organism>
<accession>A0ACB6QZP6</accession>